<feature type="non-terminal residue" evidence="2">
    <location>
        <position position="154"/>
    </location>
</feature>
<reference evidence="2 3" key="1">
    <citation type="journal article" date="2012" name="Science">
        <title>The Paleozoic origin of enzymatic lignin decomposition reconstructed from 31 fungal genomes.</title>
        <authorList>
            <person name="Floudas D."/>
            <person name="Binder M."/>
            <person name="Riley R."/>
            <person name="Barry K."/>
            <person name="Blanchette R.A."/>
            <person name="Henrissat B."/>
            <person name="Martinez A.T."/>
            <person name="Otillar R."/>
            <person name="Spatafora J.W."/>
            <person name="Yadav J.S."/>
            <person name="Aerts A."/>
            <person name="Benoit I."/>
            <person name="Boyd A."/>
            <person name="Carlson A."/>
            <person name="Copeland A."/>
            <person name="Coutinho P.M."/>
            <person name="de Vries R.P."/>
            <person name="Ferreira P."/>
            <person name="Findley K."/>
            <person name="Foster B."/>
            <person name="Gaskell J."/>
            <person name="Glotzer D."/>
            <person name="Gorecki P."/>
            <person name="Heitman J."/>
            <person name="Hesse C."/>
            <person name="Hori C."/>
            <person name="Igarashi K."/>
            <person name="Jurgens J.A."/>
            <person name="Kallen N."/>
            <person name="Kersten P."/>
            <person name="Kohler A."/>
            <person name="Kuees U."/>
            <person name="Kumar T.K.A."/>
            <person name="Kuo A."/>
            <person name="LaButti K."/>
            <person name="Larrondo L.F."/>
            <person name="Lindquist E."/>
            <person name="Ling A."/>
            <person name="Lombard V."/>
            <person name="Lucas S."/>
            <person name="Lundell T."/>
            <person name="Martin R."/>
            <person name="McLaughlin D.J."/>
            <person name="Morgenstern I."/>
            <person name="Morin E."/>
            <person name="Murat C."/>
            <person name="Nagy L.G."/>
            <person name="Nolan M."/>
            <person name="Ohm R.A."/>
            <person name="Patyshakuliyeva A."/>
            <person name="Rokas A."/>
            <person name="Ruiz-Duenas F.J."/>
            <person name="Sabat G."/>
            <person name="Salamov A."/>
            <person name="Samejima M."/>
            <person name="Schmutz J."/>
            <person name="Slot J.C."/>
            <person name="St John F."/>
            <person name="Stenlid J."/>
            <person name="Sun H."/>
            <person name="Sun S."/>
            <person name="Syed K."/>
            <person name="Tsang A."/>
            <person name="Wiebenga A."/>
            <person name="Young D."/>
            <person name="Pisabarro A."/>
            <person name="Eastwood D.C."/>
            <person name="Martin F."/>
            <person name="Cullen D."/>
            <person name="Grigoriev I.V."/>
            <person name="Hibbett D.S."/>
        </authorList>
    </citation>
    <scope>NUCLEOTIDE SEQUENCE [LARGE SCALE GENOMIC DNA]</scope>
    <source>
        <strain evidence="2 3">ATCC 11539</strain>
    </source>
</reference>
<dbReference type="AlphaFoldDB" id="S7Q8Z3"/>
<keyword evidence="1" id="KW-1133">Transmembrane helix</keyword>
<dbReference type="EMBL" id="KB469301">
    <property type="protein sequence ID" value="EPQ55898.1"/>
    <property type="molecule type" value="Genomic_DNA"/>
</dbReference>
<feature type="transmembrane region" description="Helical" evidence="1">
    <location>
        <begin position="66"/>
        <end position="85"/>
    </location>
</feature>
<accession>S7Q8Z3</accession>
<organism evidence="2 3">
    <name type="scientific">Gloeophyllum trabeum (strain ATCC 11539 / FP-39264 / Madison 617)</name>
    <name type="common">Brown rot fungus</name>
    <dbReference type="NCBI Taxonomy" id="670483"/>
    <lineage>
        <taxon>Eukaryota</taxon>
        <taxon>Fungi</taxon>
        <taxon>Dikarya</taxon>
        <taxon>Basidiomycota</taxon>
        <taxon>Agaricomycotina</taxon>
        <taxon>Agaricomycetes</taxon>
        <taxon>Gloeophyllales</taxon>
        <taxon>Gloeophyllaceae</taxon>
        <taxon>Gloeophyllum</taxon>
    </lineage>
</organism>
<gene>
    <name evidence="2" type="ORF">GLOTRDRAFT_121286</name>
</gene>
<dbReference type="RefSeq" id="XP_007865919.1">
    <property type="nucleotide sequence ID" value="XM_007867728.1"/>
</dbReference>
<keyword evidence="1" id="KW-0812">Transmembrane</keyword>
<sequence length="154" mass="16812">MFSFDFSFLGFAAVKRFVVRLFDGTPSAPVSNSSPPVVKTFLSPTRTIREPPTKAQISGGSGSFDALVAFIVLFIGSTFLLTSLGSRKLRGGPSSKWYNDILIHFIHYVCLVMALALVDDAWAQVCRLYQASAGFARSLLGWMVAPAFNYGVFL</sequence>
<dbReference type="GeneID" id="19300730"/>
<proteinExistence type="predicted"/>
<feature type="transmembrane region" description="Helical" evidence="1">
    <location>
        <begin position="97"/>
        <end position="118"/>
    </location>
</feature>
<evidence type="ECO:0000313" key="3">
    <source>
        <dbReference type="Proteomes" id="UP000030669"/>
    </source>
</evidence>
<dbReference type="HOGENOM" id="CLU_1708503_0_0_1"/>
<keyword evidence="3" id="KW-1185">Reference proteome</keyword>
<keyword evidence="1" id="KW-0472">Membrane</keyword>
<evidence type="ECO:0000256" key="1">
    <source>
        <dbReference type="SAM" id="Phobius"/>
    </source>
</evidence>
<dbReference type="KEGG" id="gtr:GLOTRDRAFT_121286"/>
<dbReference type="Proteomes" id="UP000030669">
    <property type="component" value="Unassembled WGS sequence"/>
</dbReference>
<protein>
    <submittedName>
        <fullName evidence="2">Uncharacterized protein</fullName>
    </submittedName>
</protein>
<name>S7Q8Z3_GLOTA</name>
<evidence type="ECO:0000313" key="2">
    <source>
        <dbReference type="EMBL" id="EPQ55898.1"/>
    </source>
</evidence>